<dbReference type="Gene3D" id="3.90.1640.10">
    <property type="entry name" value="inorganic pyrophosphatase (n-terminal core)"/>
    <property type="match status" value="1"/>
</dbReference>
<dbReference type="InterPro" id="IPR051319">
    <property type="entry name" value="Oligoribo/pAp-PDE_c-di-AMP_PDE"/>
</dbReference>
<evidence type="ECO:0000313" key="3">
    <source>
        <dbReference type="EMBL" id="KJY62627.1"/>
    </source>
</evidence>
<dbReference type="STRING" id="1218492.JG30_04160"/>
<dbReference type="InterPro" id="IPR003156">
    <property type="entry name" value="DHHA1_dom"/>
</dbReference>
<dbReference type="PANTHER" id="PTHR47618">
    <property type="entry name" value="BIFUNCTIONAL OLIGORIBONUCLEASE AND PAP PHOSPHATASE NRNA"/>
    <property type="match status" value="1"/>
</dbReference>
<gene>
    <name evidence="3" type="ORF">JG30_04160</name>
</gene>
<evidence type="ECO:0000259" key="1">
    <source>
        <dbReference type="Pfam" id="PF01368"/>
    </source>
</evidence>
<dbReference type="GO" id="GO:0003676">
    <property type="term" value="F:nucleic acid binding"/>
    <property type="evidence" value="ECO:0007669"/>
    <property type="project" value="InterPro"/>
</dbReference>
<name>A0A0F4LV36_9LACO</name>
<dbReference type="InterPro" id="IPR001667">
    <property type="entry name" value="DDH_dom"/>
</dbReference>
<dbReference type="RefSeq" id="WP_046315781.1">
    <property type="nucleotide sequence ID" value="NZ_JBHSZT010000003.1"/>
</dbReference>
<dbReference type="PATRIC" id="fig|1218492.5.peg.538"/>
<proteinExistence type="predicted"/>
<comment type="caution">
    <text evidence="3">The sequence shown here is derived from an EMBL/GenBank/DDBJ whole genome shotgun (WGS) entry which is preliminary data.</text>
</comment>
<dbReference type="Pfam" id="PF02272">
    <property type="entry name" value="DHHA1"/>
    <property type="match status" value="1"/>
</dbReference>
<dbReference type="OrthoDB" id="9803668at2"/>
<organism evidence="3 4">
    <name type="scientific">Bombilactobacillus mellifer</name>
    <dbReference type="NCBI Taxonomy" id="1218492"/>
    <lineage>
        <taxon>Bacteria</taxon>
        <taxon>Bacillati</taxon>
        <taxon>Bacillota</taxon>
        <taxon>Bacilli</taxon>
        <taxon>Lactobacillales</taxon>
        <taxon>Lactobacillaceae</taxon>
        <taxon>Bombilactobacillus</taxon>
    </lineage>
</organism>
<dbReference type="AlphaFoldDB" id="A0A0F4LV36"/>
<evidence type="ECO:0000313" key="4">
    <source>
        <dbReference type="Proteomes" id="UP000033558"/>
    </source>
</evidence>
<dbReference type="SUPFAM" id="SSF64182">
    <property type="entry name" value="DHH phosphoesterases"/>
    <property type="match status" value="1"/>
</dbReference>
<dbReference type="HOGENOM" id="CLU_039720_1_0_9"/>
<feature type="domain" description="DDH" evidence="1">
    <location>
        <begin position="16"/>
        <end position="154"/>
    </location>
</feature>
<dbReference type="Gene3D" id="3.10.310.30">
    <property type="match status" value="1"/>
</dbReference>
<protein>
    <submittedName>
        <fullName evidence="3">DHH family protein</fullName>
    </submittedName>
</protein>
<reference evidence="3 4" key="1">
    <citation type="submission" date="2015-01" db="EMBL/GenBank/DDBJ databases">
        <title>Comparative genomics of the lactic acid bacteria isolated from the honey bee gut.</title>
        <authorList>
            <person name="Ellegaard K.M."/>
            <person name="Tamarit D."/>
            <person name="Javelind E."/>
            <person name="Olofsson T."/>
            <person name="Andersson S.G."/>
            <person name="Vasquez A."/>
        </authorList>
    </citation>
    <scope>NUCLEOTIDE SEQUENCE [LARGE SCALE GENOMIC DNA]</scope>
    <source>
        <strain evidence="3 4">Bin4</strain>
    </source>
</reference>
<dbReference type="Pfam" id="PF01368">
    <property type="entry name" value="DHH"/>
    <property type="match status" value="1"/>
</dbReference>
<dbReference type="PANTHER" id="PTHR47618:SF1">
    <property type="entry name" value="BIFUNCTIONAL OLIGORIBONUCLEASE AND PAP PHOSPHATASE NRNA"/>
    <property type="match status" value="1"/>
</dbReference>
<keyword evidence="4" id="KW-1185">Reference proteome</keyword>
<accession>A0A0F4LV36</accession>
<feature type="domain" description="DHHA1" evidence="2">
    <location>
        <begin position="228"/>
        <end position="310"/>
    </location>
</feature>
<evidence type="ECO:0000259" key="2">
    <source>
        <dbReference type="Pfam" id="PF02272"/>
    </source>
</evidence>
<dbReference type="InterPro" id="IPR038763">
    <property type="entry name" value="DHH_sf"/>
</dbReference>
<dbReference type="EMBL" id="JXJQ01000005">
    <property type="protein sequence ID" value="KJY62627.1"/>
    <property type="molecule type" value="Genomic_DNA"/>
</dbReference>
<sequence length="317" mass="34649">MNSFQELLAVIQAADKIIIHRHQNPDPDALGSQLGLALSIQAAFPQKTVLMAGADVGDLAWIAQMDAVTEADYQNALVIVVDTANQPRISGKHYKQGAQLMKIDHHPNVEPYGNWQYVDPNASSCAEIIGDLINTNPAVLKMNRAVAQALYTGIVGDTGRFMYPSTSAHTLELAAQLIRYDFQPHKINERLNQLTLSQARLQGYMFEHLTIDPSGAAQLIVPLDLLTKLGLDQSQAHAIVSTPGRLQEVHSWFIAVEKPDHTYRIHLRSQEPEIDGLAAQHAGGGHALASGANAHNLAEVADIFQELIALQKKFSAR</sequence>
<dbReference type="Proteomes" id="UP000033558">
    <property type="component" value="Unassembled WGS sequence"/>
</dbReference>